<dbReference type="Proteomes" id="UP000821845">
    <property type="component" value="Chromosome 6"/>
</dbReference>
<comment type="caution">
    <text evidence="1">The sequence shown here is derived from an EMBL/GenBank/DDBJ whole genome shotgun (WGS) entry which is preliminary data.</text>
</comment>
<gene>
    <name evidence="1" type="ORF">HPB50_000141</name>
</gene>
<name>A0ACB7RX28_HYAAI</name>
<keyword evidence="2" id="KW-1185">Reference proteome</keyword>
<evidence type="ECO:0000313" key="1">
    <source>
        <dbReference type="EMBL" id="KAH6927178.1"/>
    </source>
</evidence>
<accession>A0ACB7RX28</accession>
<sequence length="196" mass="22357">MRTPSRAQADFRVALNVQGYNDFEHHTTKENIDALERIRFHATPRDGDHHLDIGCGPGTFTRDYLVPLTLPCTTLVAIDNDPSMISFAKKHSAHKNIVYSVFEFGVSDVEEILNAYGHFDRIYSFLCFHYVKDQPKAYEDIAQLLNPERGECLVTSAVACEPVDAWLEMHLMERWKGVVPVSTADLRMYLTSKSFM</sequence>
<dbReference type="EMBL" id="CM023486">
    <property type="protein sequence ID" value="KAH6927178.1"/>
    <property type="molecule type" value="Genomic_DNA"/>
</dbReference>
<reference evidence="1" key="1">
    <citation type="submission" date="2020-05" db="EMBL/GenBank/DDBJ databases">
        <title>Large-scale comparative analyses of tick genomes elucidate their genetic diversity and vector capacities.</title>
        <authorList>
            <person name="Jia N."/>
            <person name="Wang J."/>
            <person name="Shi W."/>
            <person name="Du L."/>
            <person name="Sun Y."/>
            <person name="Zhan W."/>
            <person name="Jiang J."/>
            <person name="Wang Q."/>
            <person name="Zhang B."/>
            <person name="Ji P."/>
            <person name="Sakyi L.B."/>
            <person name="Cui X."/>
            <person name="Yuan T."/>
            <person name="Jiang B."/>
            <person name="Yang W."/>
            <person name="Lam T.T.-Y."/>
            <person name="Chang Q."/>
            <person name="Ding S."/>
            <person name="Wang X."/>
            <person name="Zhu J."/>
            <person name="Ruan X."/>
            <person name="Zhao L."/>
            <person name="Wei J."/>
            <person name="Que T."/>
            <person name="Du C."/>
            <person name="Cheng J."/>
            <person name="Dai P."/>
            <person name="Han X."/>
            <person name="Huang E."/>
            <person name="Gao Y."/>
            <person name="Liu J."/>
            <person name="Shao H."/>
            <person name="Ye R."/>
            <person name="Li L."/>
            <person name="Wei W."/>
            <person name="Wang X."/>
            <person name="Wang C."/>
            <person name="Yang T."/>
            <person name="Huo Q."/>
            <person name="Li W."/>
            <person name="Guo W."/>
            <person name="Chen H."/>
            <person name="Zhou L."/>
            <person name="Ni X."/>
            <person name="Tian J."/>
            <person name="Zhou Y."/>
            <person name="Sheng Y."/>
            <person name="Liu T."/>
            <person name="Pan Y."/>
            <person name="Xia L."/>
            <person name="Li J."/>
            <person name="Zhao F."/>
            <person name="Cao W."/>
        </authorList>
    </citation>
    <scope>NUCLEOTIDE SEQUENCE</scope>
    <source>
        <strain evidence="1">Hyas-2018</strain>
    </source>
</reference>
<organism evidence="1 2">
    <name type="scientific">Hyalomma asiaticum</name>
    <name type="common">Tick</name>
    <dbReference type="NCBI Taxonomy" id="266040"/>
    <lineage>
        <taxon>Eukaryota</taxon>
        <taxon>Metazoa</taxon>
        <taxon>Ecdysozoa</taxon>
        <taxon>Arthropoda</taxon>
        <taxon>Chelicerata</taxon>
        <taxon>Arachnida</taxon>
        <taxon>Acari</taxon>
        <taxon>Parasitiformes</taxon>
        <taxon>Ixodida</taxon>
        <taxon>Ixodoidea</taxon>
        <taxon>Ixodidae</taxon>
        <taxon>Hyalomminae</taxon>
        <taxon>Hyalomma</taxon>
    </lineage>
</organism>
<protein>
    <submittedName>
        <fullName evidence="1">Uncharacterized protein</fullName>
    </submittedName>
</protein>
<proteinExistence type="predicted"/>
<evidence type="ECO:0000313" key="2">
    <source>
        <dbReference type="Proteomes" id="UP000821845"/>
    </source>
</evidence>